<dbReference type="SUPFAM" id="SSF46626">
    <property type="entry name" value="Cytochrome c"/>
    <property type="match status" value="1"/>
</dbReference>
<dbReference type="AlphaFoldDB" id="A0A0F5LPS7"/>
<dbReference type="Proteomes" id="UP000033608">
    <property type="component" value="Unassembled WGS sequence"/>
</dbReference>
<dbReference type="Gene3D" id="1.10.760.10">
    <property type="entry name" value="Cytochrome c-like domain"/>
    <property type="match status" value="1"/>
</dbReference>
<evidence type="ECO:0000256" key="3">
    <source>
        <dbReference type="ARBA" id="ARBA00023004"/>
    </source>
</evidence>
<evidence type="ECO:0000313" key="10">
    <source>
        <dbReference type="Proteomes" id="UP000184533"/>
    </source>
</evidence>
<dbReference type="Proteomes" id="UP000184533">
    <property type="component" value="Unassembled WGS sequence"/>
</dbReference>
<accession>A0A0F5LPS7</accession>
<proteinExistence type="predicted"/>
<keyword evidence="9" id="KW-1185">Reference proteome</keyword>
<dbReference type="InterPro" id="IPR036909">
    <property type="entry name" value="Cyt_c-like_dom_sf"/>
</dbReference>
<dbReference type="GO" id="GO:0009055">
    <property type="term" value="F:electron transfer activity"/>
    <property type="evidence" value="ECO:0007669"/>
    <property type="project" value="InterPro"/>
</dbReference>
<gene>
    <name evidence="8" type="ORF">SAMN02745223_01066</name>
    <name evidence="7" type="ORF">VW29_13375</name>
</gene>
<reference evidence="7 9" key="1">
    <citation type="submission" date="2015-03" db="EMBL/GenBank/DDBJ databases">
        <authorList>
            <person name="Hassan Y.I."/>
            <person name="Lepp D."/>
            <person name="Zhou T."/>
        </authorList>
    </citation>
    <scope>NUCLEOTIDE SEQUENCE [LARGE SCALE GENOMIC DNA]</scope>
    <source>
        <strain evidence="7 9">DSM 17137</strain>
    </source>
</reference>
<organism evidence="7 9">
    <name type="scientific">Devosia limi DSM 17137</name>
    <dbReference type="NCBI Taxonomy" id="1121477"/>
    <lineage>
        <taxon>Bacteria</taxon>
        <taxon>Pseudomonadati</taxon>
        <taxon>Pseudomonadota</taxon>
        <taxon>Alphaproteobacteria</taxon>
        <taxon>Hyphomicrobiales</taxon>
        <taxon>Devosiaceae</taxon>
        <taxon>Devosia</taxon>
    </lineage>
</organism>
<evidence type="ECO:0000313" key="7">
    <source>
        <dbReference type="EMBL" id="KKB83687.1"/>
    </source>
</evidence>
<evidence type="ECO:0000256" key="5">
    <source>
        <dbReference type="SAM" id="SignalP"/>
    </source>
</evidence>
<evidence type="ECO:0000256" key="2">
    <source>
        <dbReference type="ARBA" id="ARBA00022723"/>
    </source>
</evidence>
<feature type="chain" id="PRO_5015038321" description="Cytochrome c domain-containing protein" evidence="5">
    <location>
        <begin position="20"/>
        <end position="158"/>
    </location>
</feature>
<dbReference type="RefSeq" id="WP_046135764.1">
    <property type="nucleotide sequence ID" value="NZ_FQVC01000002.1"/>
</dbReference>
<evidence type="ECO:0000313" key="8">
    <source>
        <dbReference type="EMBL" id="SHE74444.1"/>
    </source>
</evidence>
<dbReference type="InterPro" id="IPR009056">
    <property type="entry name" value="Cyt_c-like_dom"/>
</dbReference>
<protein>
    <recommendedName>
        <fullName evidence="6">Cytochrome c domain-containing protein</fullName>
    </recommendedName>
</protein>
<reference evidence="8 10" key="2">
    <citation type="submission" date="2016-11" db="EMBL/GenBank/DDBJ databases">
        <authorList>
            <person name="Jaros S."/>
            <person name="Januszkiewicz K."/>
            <person name="Wedrychowicz H."/>
        </authorList>
    </citation>
    <scope>NUCLEOTIDE SEQUENCE [LARGE SCALE GENOMIC DNA]</scope>
    <source>
        <strain evidence="8 10">DSM 17137</strain>
    </source>
</reference>
<dbReference type="EMBL" id="LAJF01000089">
    <property type="protein sequence ID" value="KKB83687.1"/>
    <property type="molecule type" value="Genomic_DNA"/>
</dbReference>
<evidence type="ECO:0000256" key="1">
    <source>
        <dbReference type="ARBA" id="ARBA00022617"/>
    </source>
</evidence>
<evidence type="ECO:0000313" key="9">
    <source>
        <dbReference type="Proteomes" id="UP000033608"/>
    </source>
</evidence>
<dbReference type="STRING" id="1121477.SAMN02745223_01066"/>
<keyword evidence="2 4" id="KW-0479">Metal-binding</keyword>
<sequence>MLRTTLAVLALSAAGAAYAQDAEVSVAKGERISRIGGCHDCHTAGFNEAGGTIDPATALKGSPVGFQGPWGTTYASNLRMKAREHTEDDFVAYIAALETRPPMPWFNLHYLDETEVRSLHQYIISLGEPGEPTPAYVPPGQPPQSPFIVFAPPTMPGS</sequence>
<evidence type="ECO:0000256" key="4">
    <source>
        <dbReference type="PROSITE-ProRule" id="PRU00433"/>
    </source>
</evidence>
<feature type="signal peptide" evidence="5">
    <location>
        <begin position="1"/>
        <end position="19"/>
    </location>
</feature>
<dbReference type="GO" id="GO:0046872">
    <property type="term" value="F:metal ion binding"/>
    <property type="evidence" value="ECO:0007669"/>
    <property type="project" value="UniProtKB-KW"/>
</dbReference>
<dbReference type="OrthoDB" id="9811281at2"/>
<keyword evidence="1 4" id="KW-0349">Heme</keyword>
<name>A0A0F5LPS7_9HYPH</name>
<dbReference type="PATRIC" id="fig|1121477.3.peg.3832"/>
<keyword evidence="5" id="KW-0732">Signal</keyword>
<dbReference type="PROSITE" id="PS51007">
    <property type="entry name" value="CYTC"/>
    <property type="match status" value="1"/>
</dbReference>
<feature type="domain" description="Cytochrome c" evidence="6">
    <location>
        <begin position="24"/>
        <end position="127"/>
    </location>
</feature>
<dbReference type="EMBL" id="FQVC01000002">
    <property type="protein sequence ID" value="SHE74444.1"/>
    <property type="molecule type" value="Genomic_DNA"/>
</dbReference>
<dbReference type="GO" id="GO:0020037">
    <property type="term" value="F:heme binding"/>
    <property type="evidence" value="ECO:0007669"/>
    <property type="project" value="InterPro"/>
</dbReference>
<keyword evidence="3 4" id="KW-0408">Iron</keyword>
<evidence type="ECO:0000259" key="6">
    <source>
        <dbReference type="PROSITE" id="PS51007"/>
    </source>
</evidence>